<reference evidence="11" key="1">
    <citation type="submission" date="2010-05" db="EMBL/GenBank/DDBJ databases">
        <title>The genome sequence of Magnaporthe poae strain ATCC 64411.</title>
        <authorList>
            <person name="Ma L.-J."/>
            <person name="Dead R."/>
            <person name="Young S."/>
            <person name="Zeng Q."/>
            <person name="Koehrsen M."/>
            <person name="Alvarado L."/>
            <person name="Berlin A."/>
            <person name="Chapman S.B."/>
            <person name="Chen Z."/>
            <person name="Freedman E."/>
            <person name="Gellesch M."/>
            <person name="Goldberg J."/>
            <person name="Griggs A."/>
            <person name="Gujja S."/>
            <person name="Heilman E.R."/>
            <person name="Heiman D."/>
            <person name="Hepburn T."/>
            <person name="Howarth C."/>
            <person name="Jen D."/>
            <person name="Larson L."/>
            <person name="Mehta T."/>
            <person name="Neiman D."/>
            <person name="Pearson M."/>
            <person name="Roberts A."/>
            <person name="Saif S."/>
            <person name="Shea T."/>
            <person name="Shenoy N."/>
            <person name="Sisk P."/>
            <person name="Stolte C."/>
            <person name="Sykes S."/>
            <person name="Walk T."/>
            <person name="White J."/>
            <person name="Yandava C."/>
            <person name="Haas B."/>
            <person name="Nusbaum C."/>
            <person name="Birren B."/>
        </authorList>
    </citation>
    <scope>NUCLEOTIDE SEQUENCE [LARGE SCALE GENOMIC DNA]</scope>
    <source>
        <strain evidence="11">ATCC 64411 / 73-15</strain>
    </source>
</reference>
<evidence type="ECO:0000313" key="9">
    <source>
        <dbReference type="EMBL" id="KLU90914.1"/>
    </source>
</evidence>
<evidence type="ECO:0000256" key="3">
    <source>
        <dbReference type="ARBA" id="ARBA00022692"/>
    </source>
</evidence>
<comment type="subcellular location">
    <subcellularLocation>
        <location evidence="1">Membrane</location>
        <topology evidence="1">Multi-pass membrane protein</topology>
    </subcellularLocation>
</comment>
<keyword evidence="11" id="KW-1185">Reference proteome</keyword>
<dbReference type="PANTHER" id="PTHR48022">
    <property type="entry name" value="PLASTIDIC GLUCOSE TRANSPORTER 4"/>
    <property type="match status" value="1"/>
</dbReference>
<dbReference type="eggNOG" id="KOG0254">
    <property type="taxonomic scope" value="Eukaryota"/>
</dbReference>
<feature type="transmembrane region" description="Helical" evidence="7">
    <location>
        <begin position="120"/>
        <end position="139"/>
    </location>
</feature>
<dbReference type="InterPro" id="IPR020846">
    <property type="entry name" value="MFS_dom"/>
</dbReference>
<dbReference type="AlphaFoldDB" id="A0A0C4E9Y7"/>
<organism evidence="10 11">
    <name type="scientific">Magnaporthiopsis poae (strain ATCC 64411 / 73-15)</name>
    <name type="common">Kentucky bluegrass fungus</name>
    <name type="synonym">Magnaporthe poae</name>
    <dbReference type="NCBI Taxonomy" id="644358"/>
    <lineage>
        <taxon>Eukaryota</taxon>
        <taxon>Fungi</taxon>
        <taxon>Dikarya</taxon>
        <taxon>Ascomycota</taxon>
        <taxon>Pezizomycotina</taxon>
        <taxon>Sordariomycetes</taxon>
        <taxon>Sordariomycetidae</taxon>
        <taxon>Magnaporthales</taxon>
        <taxon>Magnaporthaceae</taxon>
        <taxon>Magnaporthiopsis</taxon>
    </lineage>
</organism>
<dbReference type="Gene3D" id="1.20.1250.20">
    <property type="entry name" value="MFS general substrate transporter like domains"/>
    <property type="match status" value="2"/>
</dbReference>
<dbReference type="OMA" id="TYGTFKN"/>
<dbReference type="GO" id="GO:0005351">
    <property type="term" value="F:carbohydrate:proton symporter activity"/>
    <property type="evidence" value="ECO:0007669"/>
    <property type="project" value="TreeGrafter"/>
</dbReference>
<proteinExistence type="inferred from homology"/>
<evidence type="ECO:0000256" key="4">
    <source>
        <dbReference type="ARBA" id="ARBA00022989"/>
    </source>
</evidence>
<evidence type="ECO:0000256" key="2">
    <source>
        <dbReference type="ARBA" id="ARBA00010992"/>
    </source>
</evidence>
<dbReference type="InterPro" id="IPR005828">
    <property type="entry name" value="MFS_sugar_transport-like"/>
</dbReference>
<comment type="similarity">
    <text evidence="2">Belongs to the major facilitator superfamily. Sugar transporter (TC 2.A.1.1) family.</text>
</comment>
<reference evidence="10" key="4">
    <citation type="journal article" date="2015" name="G3 (Bethesda)">
        <title>Genome sequences of three phytopathogenic species of the Magnaporthaceae family of fungi.</title>
        <authorList>
            <person name="Okagaki L.H."/>
            <person name="Nunes C.C."/>
            <person name="Sailsbery J."/>
            <person name="Clay B."/>
            <person name="Brown D."/>
            <person name="John T."/>
            <person name="Oh Y."/>
            <person name="Young N."/>
            <person name="Fitzgerald M."/>
            <person name="Haas B.J."/>
            <person name="Zeng Q."/>
            <person name="Young S."/>
            <person name="Adiconis X."/>
            <person name="Fan L."/>
            <person name="Levin J.Z."/>
            <person name="Mitchell T.K."/>
            <person name="Okubara P.A."/>
            <person name="Farman M.L."/>
            <person name="Kohn L.M."/>
            <person name="Birren B."/>
            <person name="Ma L.-J."/>
            <person name="Dean R.A."/>
        </authorList>
    </citation>
    <scope>NUCLEOTIDE SEQUENCE</scope>
    <source>
        <strain evidence="10">ATCC 64411 / 73-15</strain>
    </source>
</reference>
<evidence type="ECO:0000256" key="7">
    <source>
        <dbReference type="SAM" id="Phobius"/>
    </source>
</evidence>
<reference evidence="9" key="2">
    <citation type="submission" date="2010-05" db="EMBL/GenBank/DDBJ databases">
        <title>The Genome Sequence of Magnaporthe poae strain ATCC 64411.</title>
        <authorList>
            <consortium name="The Broad Institute Genome Sequencing Platform"/>
            <consortium name="Broad Institute Genome Sequencing Center for Infectious Disease"/>
            <person name="Ma L.-J."/>
            <person name="Dead R."/>
            <person name="Young S."/>
            <person name="Zeng Q."/>
            <person name="Koehrsen M."/>
            <person name="Alvarado L."/>
            <person name="Berlin A."/>
            <person name="Chapman S.B."/>
            <person name="Chen Z."/>
            <person name="Freedman E."/>
            <person name="Gellesch M."/>
            <person name="Goldberg J."/>
            <person name="Griggs A."/>
            <person name="Gujja S."/>
            <person name="Heilman E.R."/>
            <person name="Heiman D."/>
            <person name="Hepburn T."/>
            <person name="Howarth C."/>
            <person name="Jen D."/>
            <person name="Larson L."/>
            <person name="Mehta T."/>
            <person name="Neiman D."/>
            <person name="Pearson M."/>
            <person name="Roberts A."/>
            <person name="Saif S."/>
            <person name="Shea T."/>
            <person name="Shenoy N."/>
            <person name="Sisk P."/>
            <person name="Stolte C."/>
            <person name="Sykes S."/>
            <person name="Walk T."/>
            <person name="White J."/>
            <person name="Yandava C."/>
            <person name="Haas B."/>
            <person name="Nusbaum C."/>
            <person name="Birren B."/>
        </authorList>
    </citation>
    <scope>NUCLEOTIDE SEQUENCE</scope>
    <source>
        <strain evidence="9">ATCC 64411</strain>
    </source>
</reference>
<dbReference type="OrthoDB" id="6133115at2759"/>
<dbReference type="InterPro" id="IPR050360">
    <property type="entry name" value="MFS_Sugar_Transporters"/>
</dbReference>
<feature type="domain" description="Major facilitator superfamily (MFS) profile" evidence="8">
    <location>
        <begin position="82"/>
        <end position="513"/>
    </location>
</feature>
<accession>A0A0C4E9Y7</accession>
<evidence type="ECO:0000256" key="6">
    <source>
        <dbReference type="SAM" id="MobiDB-lite"/>
    </source>
</evidence>
<dbReference type="InterPro" id="IPR036259">
    <property type="entry name" value="MFS_trans_sf"/>
</dbReference>
<dbReference type="VEuPathDB" id="FungiDB:MAPG_09439"/>
<feature type="region of interest" description="Disordered" evidence="6">
    <location>
        <begin position="414"/>
        <end position="434"/>
    </location>
</feature>
<feature type="transmembrane region" description="Helical" evidence="7">
    <location>
        <begin position="447"/>
        <end position="468"/>
    </location>
</feature>
<dbReference type="EnsemblFungi" id="MAPG_09439T0">
    <property type="protein sequence ID" value="MAPG_09439T0"/>
    <property type="gene ID" value="MAPG_09439"/>
</dbReference>
<reference evidence="10" key="5">
    <citation type="submission" date="2015-06" db="UniProtKB">
        <authorList>
            <consortium name="EnsemblFungi"/>
        </authorList>
    </citation>
    <scope>IDENTIFICATION</scope>
    <source>
        <strain evidence="10">ATCC 64411</strain>
    </source>
</reference>
<feature type="transmembrane region" description="Helical" evidence="7">
    <location>
        <begin position="333"/>
        <end position="355"/>
    </location>
</feature>
<dbReference type="Proteomes" id="UP000011715">
    <property type="component" value="Unassembled WGS sequence"/>
</dbReference>
<evidence type="ECO:0000256" key="1">
    <source>
        <dbReference type="ARBA" id="ARBA00004141"/>
    </source>
</evidence>
<dbReference type="PROSITE" id="PS50850">
    <property type="entry name" value="MFS"/>
    <property type="match status" value="1"/>
</dbReference>
<evidence type="ECO:0000256" key="5">
    <source>
        <dbReference type="ARBA" id="ARBA00023136"/>
    </source>
</evidence>
<dbReference type="EMBL" id="ADBL01002410">
    <property type="status" value="NOT_ANNOTATED_CDS"/>
    <property type="molecule type" value="Genomic_DNA"/>
</dbReference>
<dbReference type="EMBL" id="GL876976">
    <property type="protein sequence ID" value="KLU90914.1"/>
    <property type="molecule type" value="Genomic_DNA"/>
</dbReference>
<feature type="transmembrane region" description="Helical" evidence="7">
    <location>
        <begin position="77"/>
        <end position="100"/>
    </location>
</feature>
<keyword evidence="5 7" id="KW-0472">Membrane</keyword>
<name>A0A0C4E9Y7_MAGP6</name>
<dbReference type="GO" id="GO:0016020">
    <property type="term" value="C:membrane"/>
    <property type="evidence" value="ECO:0007669"/>
    <property type="project" value="UniProtKB-SubCell"/>
</dbReference>
<evidence type="ECO:0000313" key="10">
    <source>
        <dbReference type="EnsemblFungi" id="MAPG_09439T0"/>
    </source>
</evidence>
<evidence type="ECO:0000313" key="11">
    <source>
        <dbReference type="Proteomes" id="UP000011715"/>
    </source>
</evidence>
<reference evidence="9" key="3">
    <citation type="submission" date="2011-03" db="EMBL/GenBank/DDBJ databases">
        <title>Annotation of Magnaporthe poae ATCC 64411.</title>
        <authorList>
            <person name="Ma L.-J."/>
            <person name="Dead R."/>
            <person name="Young S.K."/>
            <person name="Zeng Q."/>
            <person name="Gargeya S."/>
            <person name="Fitzgerald M."/>
            <person name="Haas B."/>
            <person name="Abouelleil A."/>
            <person name="Alvarado L."/>
            <person name="Arachchi H.M."/>
            <person name="Berlin A."/>
            <person name="Brown A."/>
            <person name="Chapman S.B."/>
            <person name="Chen Z."/>
            <person name="Dunbar C."/>
            <person name="Freedman E."/>
            <person name="Gearin G."/>
            <person name="Gellesch M."/>
            <person name="Goldberg J."/>
            <person name="Griggs A."/>
            <person name="Gujja S."/>
            <person name="Heiman D."/>
            <person name="Howarth C."/>
            <person name="Larson L."/>
            <person name="Lui A."/>
            <person name="MacDonald P.J.P."/>
            <person name="Mehta T."/>
            <person name="Montmayeur A."/>
            <person name="Murphy C."/>
            <person name="Neiman D."/>
            <person name="Pearson M."/>
            <person name="Priest M."/>
            <person name="Roberts A."/>
            <person name="Saif S."/>
            <person name="Shea T."/>
            <person name="Shenoy N."/>
            <person name="Sisk P."/>
            <person name="Stolte C."/>
            <person name="Sykes S."/>
            <person name="Yandava C."/>
            <person name="Wortman J."/>
            <person name="Nusbaum C."/>
            <person name="Birren B."/>
        </authorList>
    </citation>
    <scope>NUCLEOTIDE SEQUENCE</scope>
    <source>
        <strain evidence="9">ATCC 64411</strain>
    </source>
</reference>
<keyword evidence="4 7" id="KW-1133">Transmembrane helix</keyword>
<protein>
    <submittedName>
        <fullName evidence="9">Lactose permease</fullName>
    </submittedName>
</protein>
<keyword evidence="3 7" id="KW-0812">Transmembrane</keyword>
<gene>
    <name evidence="9" type="ORF">MAPG_09439</name>
</gene>
<dbReference type="SUPFAM" id="SSF103473">
    <property type="entry name" value="MFS general substrate transporter"/>
    <property type="match status" value="1"/>
</dbReference>
<sequence>MKGRMAVCLPLSRQELVVLHLDFWPWGSSSAEEKRRHLIPPVKTGVSDEKKEDAPGSDFAAVLPKDGRPWYRTPHLILLNLLLMVLLLSSIIVGYGGSMMSGLQILTFFKHDFSNPAGDILGLMNSVYPLGKVVGLFVVTPVADRFGRKTPMAIGLVGCIVFAITQGLSPNPETFVVSRAFLGFWTSSVSQPSPVLIAELAYPTQRGQADVALQHLPLLWRHLCRLADVWHLQDQLDLELEDPVHAQGAIPFLQLAALWFVPESPRYLVSWGRSDEARRALVKYHAGGDADSPLVAFEMAEIERAMAAEKDESSSTSSWLHLCRGPANRRRTLIAIIVGVFSYYYLTLVLNTIGITDPRDQTLINGLLQIFNWLAGHLCRRHDGQPPRPPHLVPHVDLGPRCSRPTRWRPIHTRSAAAVSPSPSSRPSPVSSSATQANPIAMEAIQWRYYIVFCCLLAVLLALIYLLFPETKGRTLQEVCGVFEGPTAATVMDPKGRGGCRIPPRGPCPSYRV</sequence>
<evidence type="ECO:0000259" key="8">
    <source>
        <dbReference type="PROSITE" id="PS50850"/>
    </source>
</evidence>
<dbReference type="PANTHER" id="PTHR48022:SF3">
    <property type="entry name" value="HEXOSE TRANSPORTER PROTEIN (AFU_ORTHOLOGUE AFUA_8G04480)-RELATED"/>
    <property type="match status" value="1"/>
</dbReference>
<dbReference type="Pfam" id="PF00083">
    <property type="entry name" value="Sugar_tr"/>
    <property type="match status" value="2"/>
</dbReference>